<gene>
    <name evidence="2" type="ORF">AWZ03_000736</name>
</gene>
<dbReference type="OrthoDB" id="7883053at2759"/>
<accession>A0A484BUZ2</accession>
<dbReference type="EMBL" id="LSRL02000003">
    <property type="protein sequence ID" value="TDG52503.1"/>
    <property type="molecule type" value="Genomic_DNA"/>
</dbReference>
<dbReference type="AlphaFoldDB" id="A0A484BUZ2"/>
<evidence type="ECO:0000256" key="1">
    <source>
        <dbReference type="SAM" id="SignalP"/>
    </source>
</evidence>
<reference evidence="2 3" key="1">
    <citation type="journal article" date="2019" name="J. Hered.">
        <title>An Improved Genome Assembly for Drosophila navojoa, the Basal Species in the mojavensis Cluster.</title>
        <authorList>
            <person name="Vanderlinde T."/>
            <person name="Dupim E.G."/>
            <person name="Nazario-Yepiz N.O."/>
            <person name="Carvalho A.B."/>
        </authorList>
    </citation>
    <scope>NUCLEOTIDE SEQUENCE [LARGE SCALE GENOMIC DNA]</scope>
    <source>
        <strain evidence="2">Navoj_Jal97</strain>
        <tissue evidence="2">Whole organism</tissue>
    </source>
</reference>
<feature type="signal peptide" evidence="1">
    <location>
        <begin position="1"/>
        <end position="22"/>
    </location>
</feature>
<proteinExistence type="predicted"/>
<evidence type="ECO:0000313" key="2">
    <source>
        <dbReference type="EMBL" id="TDG52503.1"/>
    </source>
</evidence>
<comment type="caution">
    <text evidence="2">The sequence shown here is derived from an EMBL/GenBank/DDBJ whole genome shotgun (WGS) entry which is preliminary data.</text>
</comment>
<dbReference type="OMA" id="FIRKRIM"/>
<dbReference type="KEGG" id="dnv:108652103"/>
<feature type="chain" id="PRO_5019759394" evidence="1">
    <location>
        <begin position="23"/>
        <end position="114"/>
    </location>
</feature>
<sequence>MSPAKLSSIFLIGSVMLFTVQGRSWFDFSSEDDRQNEISAEDFGRKLIIPDVERIFSSAEIKQISRSIKGTNKIKRQDSETTTKSSKHAHGMITSMLSFVSNAMGFGRTFFSNE</sequence>
<name>A0A484BUZ2_DRONA</name>
<keyword evidence="3" id="KW-1185">Reference proteome</keyword>
<dbReference type="Proteomes" id="UP000295192">
    <property type="component" value="Unassembled WGS sequence"/>
</dbReference>
<keyword evidence="1" id="KW-0732">Signal</keyword>
<protein>
    <submittedName>
        <fullName evidence="2">Uncharacterized protein</fullName>
    </submittedName>
</protein>
<evidence type="ECO:0000313" key="3">
    <source>
        <dbReference type="Proteomes" id="UP000295192"/>
    </source>
</evidence>
<organism evidence="2 3">
    <name type="scientific">Drosophila navojoa</name>
    <name type="common">Fruit fly</name>
    <dbReference type="NCBI Taxonomy" id="7232"/>
    <lineage>
        <taxon>Eukaryota</taxon>
        <taxon>Metazoa</taxon>
        <taxon>Ecdysozoa</taxon>
        <taxon>Arthropoda</taxon>
        <taxon>Hexapoda</taxon>
        <taxon>Insecta</taxon>
        <taxon>Pterygota</taxon>
        <taxon>Neoptera</taxon>
        <taxon>Endopterygota</taxon>
        <taxon>Diptera</taxon>
        <taxon>Brachycera</taxon>
        <taxon>Muscomorpha</taxon>
        <taxon>Ephydroidea</taxon>
        <taxon>Drosophilidae</taxon>
        <taxon>Drosophila</taxon>
    </lineage>
</organism>